<evidence type="ECO:0000256" key="3">
    <source>
        <dbReference type="ARBA" id="ARBA00022692"/>
    </source>
</evidence>
<keyword evidence="5 6" id="KW-0472">Membrane</keyword>
<evidence type="ECO:0000256" key="6">
    <source>
        <dbReference type="SAM" id="Phobius"/>
    </source>
</evidence>
<comment type="subcellular location">
    <subcellularLocation>
        <location evidence="1">Membrane</location>
        <topology evidence="1">Multi-pass membrane protein</topology>
    </subcellularLocation>
</comment>
<proteinExistence type="inferred from homology"/>
<name>A0A922JFF0_CARIL</name>
<feature type="transmembrane region" description="Helical" evidence="6">
    <location>
        <begin position="102"/>
        <end position="122"/>
    </location>
</feature>
<dbReference type="AlphaFoldDB" id="A0A922JFF0"/>
<feature type="transmembrane region" description="Helical" evidence="6">
    <location>
        <begin position="183"/>
        <end position="205"/>
    </location>
</feature>
<evidence type="ECO:0000313" key="7">
    <source>
        <dbReference type="EMBL" id="KAG6705680.1"/>
    </source>
</evidence>
<keyword evidence="3 6" id="KW-0812">Transmembrane</keyword>
<dbReference type="NCBIfam" id="TIGR00797">
    <property type="entry name" value="matE"/>
    <property type="match status" value="1"/>
</dbReference>
<dbReference type="GO" id="GO:0042910">
    <property type="term" value="F:xenobiotic transmembrane transporter activity"/>
    <property type="evidence" value="ECO:0007669"/>
    <property type="project" value="InterPro"/>
</dbReference>
<dbReference type="GO" id="GO:0015297">
    <property type="term" value="F:antiporter activity"/>
    <property type="evidence" value="ECO:0007669"/>
    <property type="project" value="InterPro"/>
</dbReference>
<evidence type="ECO:0000256" key="4">
    <source>
        <dbReference type="ARBA" id="ARBA00022989"/>
    </source>
</evidence>
<feature type="transmembrane region" description="Helical" evidence="6">
    <location>
        <begin position="142"/>
        <end position="162"/>
    </location>
</feature>
<dbReference type="GO" id="GO:0016020">
    <property type="term" value="C:membrane"/>
    <property type="evidence" value="ECO:0007669"/>
    <property type="project" value="UniProtKB-SubCell"/>
</dbReference>
<dbReference type="InterPro" id="IPR045069">
    <property type="entry name" value="MATE_euk"/>
</dbReference>
<gene>
    <name evidence="7" type="ORF">I3842_07G191900</name>
</gene>
<comment type="similarity">
    <text evidence="2">Belongs to the multi antimicrobial extrusion (MATE) (TC 2.A.66.1) family.</text>
</comment>
<feature type="transmembrane region" description="Helical" evidence="6">
    <location>
        <begin position="258"/>
        <end position="280"/>
    </location>
</feature>
<dbReference type="InterPro" id="IPR002528">
    <property type="entry name" value="MATE_fam"/>
</dbReference>
<organism evidence="7 8">
    <name type="scientific">Carya illinoinensis</name>
    <name type="common">Pecan</name>
    <dbReference type="NCBI Taxonomy" id="32201"/>
    <lineage>
        <taxon>Eukaryota</taxon>
        <taxon>Viridiplantae</taxon>
        <taxon>Streptophyta</taxon>
        <taxon>Embryophyta</taxon>
        <taxon>Tracheophyta</taxon>
        <taxon>Spermatophyta</taxon>
        <taxon>Magnoliopsida</taxon>
        <taxon>eudicotyledons</taxon>
        <taxon>Gunneridae</taxon>
        <taxon>Pentapetalae</taxon>
        <taxon>rosids</taxon>
        <taxon>fabids</taxon>
        <taxon>Fagales</taxon>
        <taxon>Juglandaceae</taxon>
        <taxon>Carya</taxon>
    </lineage>
</organism>
<dbReference type="EMBL" id="CM031831">
    <property type="protein sequence ID" value="KAG6705680.1"/>
    <property type="molecule type" value="Genomic_DNA"/>
</dbReference>
<feature type="transmembrane region" description="Helical" evidence="6">
    <location>
        <begin position="220"/>
        <end position="237"/>
    </location>
</feature>
<dbReference type="Pfam" id="PF01554">
    <property type="entry name" value="MatE"/>
    <property type="match status" value="2"/>
</dbReference>
<accession>A0A922JFF0</accession>
<evidence type="ECO:0000313" key="8">
    <source>
        <dbReference type="Proteomes" id="UP000811246"/>
    </source>
</evidence>
<reference evidence="7" key="1">
    <citation type="submission" date="2021-01" db="EMBL/GenBank/DDBJ databases">
        <authorList>
            <person name="Lovell J.T."/>
            <person name="Bentley N."/>
            <person name="Bhattarai G."/>
            <person name="Jenkins J.W."/>
            <person name="Sreedasyam A."/>
            <person name="Alarcon Y."/>
            <person name="Bock C."/>
            <person name="Boston L."/>
            <person name="Carlson J."/>
            <person name="Cervantes K."/>
            <person name="Clermont K."/>
            <person name="Krom N."/>
            <person name="Kubenka K."/>
            <person name="Mamidi S."/>
            <person name="Mattison C."/>
            <person name="Monteros M."/>
            <person name="Pisani C."/>
            <person name="Plott C."/>
            <person name="Rajasekar S."/>
            <person name="Rhein H.S."/>
            <person name="Rohla C."/>
            <person name="Song M."/>
            <person name="Hilaire R.S."/>
            <person name="Shu S."/>
            <person name="Wells L."/>
            <person name="Wang X."/>
            <person name="Webber J."/>
            <person name="Heerema R.J."/>
            <person name="Klein P."/>
            <person name="Conner P."/>
            <person name="Grauke L."/>
            <person name="Grimwood J."/>
            <person name="Schmutz J."/>
            <person name="Randall J.J."/>
        </authorList>
    </citation>
    <scope>NUCLEOTIDE SEQUENCE</scope>
    <source>
        <tissue evidence="7">Leaf</tissue>
    </source>
</reference>
<keyword evidence="4 6" id="KW-1133">Transmembrane helix</keyword>
<sequence>MEEKRSSLESPLIPIAQEKALESRKGFNKEDIIAEAKKQLWLAGPLVLVNLLVNGLQVISIMFVGHLGELALAGASMASSFASVTGFSLLTWNGFSKEAFRGILEFLKLSIPSAVMICFEIWSFEMMVLLSGLLPNPKLETSVLAISLNTCSLVYMIPLGLNGAASTRVSNELGAGRPEAARLAVRVAVAMVATEGILAATIMIVGRNVWGYCYSKEEEVVRYVAEMLILIAVSHFFDGLQSVFSGTAAGCGWQKIGAVVNLGAYYVVGIPTAIVLAFVFHFGGKGLWSGIIVALFVQALSLAIITLRIDWEKEVKKADDRVHNAMTAS</sequence>
<evidence type="ECO:0000256" key="5">
    <source>
        <dbReference type="ARBA" id="ARBA00023136"/>
    </source>
</evidence>
<evidence type="ECO:0000256" key="1">
    <source>
        <dbReference type="ARBA" id="ARBA00004141"/>
    </source>
</evidence>
<feature type="transmembrane region" description="Helical" evidence="6">
    <location>
        <begin position="40"/>
        <end position="64"/>
    </location>
</feature>
<dbReference type="Proteomes" id="UP000811246">
    <property type="component" value="Chromosome 7"/>
</dbReference>
<feature type="transmembrane region" description="Helical" evidence="6">
    <location>
        <begin position="70"/>
        <end position="90"/>
    </location>
</feature>
<dbReference type="CDD" id="cd13132">
    <property type="entry name" value="MATE_eukaryotic"/>
    <property type="match status" value="1"/>
</dbReference>
<feature type="transmembrane region" description="Helical" evidence="6">
    <location>
        <begin position="286"/>
        <end position="307"/>
    </location>
</feature>
<dbReference type="PANTHER" id="PTHR11206">
    <property type="entry name" value="MULTIDRUG RESISTANCE PROTEIN"/>
    <property type="match status" value="1"/>
</dbReference>
<evidence type="ECO:0000256" key="2">
    <source>
        <dbReference type="ARBA" id="ARBA00010199"/>
    </source>
</evidence>
<protein>
    <submittedName>
        <fullName evidence="7">Uncharacterized protein</fullName>
    </submittedName>
</protein>
<dbReference type="GO" id="GO:1990961">
    <property type="term" value="P:xenobiotic detoxification by transmembrane export across the plasma membrane"/>
    <property type="evidence" value="ECO:0007669"/>
    <property type="project" value="InterPro"/>
</dbReference>
<comment type="caution">
    <text evidence="7">The sequence shown here is derived from an EMBL/GenBank/DDBJ whole genome shotgun (WGS) entry which is preliminary data.</text>
</comment>